<dbReference type="InterPro" id="IPR036393">
    <property type="entry name" value="AceGlu_kinase-like_sf"/>
</dbReference>
<dbReference type="Proteomes" id="UP001597176">
    <property type="component" value="Unassembled WGS sequence"/>
</dbReference>
<organism evidence="2 3">
    <name type="scientific">Methylobacterium marchantiae</name>
    <dbReference type="NCBI Taxonomy" id="600331"/>
    <lineage>
        <taxon>Bacteria</taxon>
        <taxon>Pseudomonadati</taxon>
        <taxon>Pseudomonadota</taxon>
        <taxon>Alphaproteobacteria</taxon>
        <taxon>Hyphomicrobiales</taxon>
        <taxon>Methylobacteriaceae</taxon>
        <taxon>Methylobacterium</taxon>
    </lineage>
</organism>
<evidence type="ECO:0000259" key="1">
    <source>
        <dbReference type="Pfam" id="PF00696"/>
    </source>
</evidence>
<dbReference type="InterPro" id="IPR001048">
    <property type="entry name" value="Asp/Glu/Uridylate_kinase"/>
</dbReference>
<feature type="domain" description="Aspartate/glutamate/uridylate kinase" evidence="1">
    <location>
        <begin position="6"/>
        <end position="81"/>
    </location>
</feature>
<dbReference type="EMBL" id="JBHTND010000011">
    <property type="protein sequence ID" value="MFD1301926.1"/>
    <property type="molecule type" value="Genomic_DNA"/>
</dbReference>
<evidence type="ECO:0000313" key="2">
    <source>
        <dbReference type="EMBL" id="MFD1301926.1"/>
    </source>
</evidence>
<keyword evidence="3" id="KW-1185">Reference proteome</keyword>
<proteinExistence type="predicted"/>
<protein>
    <submittedName>
        <fullName evidence="2">Uridylate kinase</fullName>
    </submittedName>
</protein>
<keyword evidence="2" id="KW-0808">Transferase</keyword>
<name>A0ABW3WXJ7_9HYPH</name>
<accession>A0ABW3WXJ7</accession>
<keyword evidence="2" id="KW-0418">Kinase</keyword>
<dbReference type="Pfam" id="PF00696">
    <property type="entry name" value="AA_kinase"/>
    <property type="match status" value="1"/>
</dbReference>
<dbReference type="GO" id="GO:0016301">
    <property type="term" value="F:kinase activity"/>
    <property type="evidence" value="ECO:0007669"/>
    <property type="project" value="UniProtKB-KW"/>
</dbReference>
<dbReference type="Gene3D" id="3.40.1160.10">
    <property type="entry name" value="Acetylglutamate kinase-like"/>
    <property type="match status" value="1"/>
</dbReference>
<dbReference type="RefSeq" id="WP_238202337.1">
    <property type="nucleotide sequence ID" value="NZ_JBHTND010000011.1"/>
</dbReference>
<sequence length="192" mass="19747">MTGAPLTVVKLGGSLVSDAARLRRLLAALAEGDEGRCVVVPGGGPFADAVRTAQGRLGLSDALAHRLALDAMGRMAEVLSEAEPRLAIVRSVMEARSAEAPVIWDPVALKDGHPSIPESWDVTSDSLALWLATELRASRCILVKSVDRPAGASLSDLARTGVVDAGFPGFAAAYSGEIVIRGPGSGIVRAAA</sequence>
<comment type="caution">
    <text evidence="2">The sequence shown here is derived from an EMBL/GenBank/DDBJ whole genome shotgun (WGS) entry which is preliminary data.</text>
</comment>
<gene>
    <name evidence="2" type="ORF">ACFQ4G_10045</name>
</gene>
<reference evidence="3" key="1">
    <citation type="journal article" date="2019" name="Int. J. Syst. Evol. Microbiol.">
        <title>The Global Catalogue of Microorganisms (GCM) 10K type strain sequencing project: providing services to taxonomists for standard genome sequencing and annotation.</title>
        <authorList>
            <consortium name="The Broad Institute Genomics Platform"/>
            <consortium name="The Broad Institute Genome Sequencing Center for Infectious Disease"/>
            <person name="Wu L."/>
            <person name="Ma J."/>
        </authorList>
    </citation>
    <scope>NUCLEOTIDE SEQUENCE [LARGE SCALE GENOMIC DNA]</scope>
    <source>
        <strain evidence="3">CCUG 56108</strain>
    </source>
</reference>
<evidence type="ECO:0000313" key="3">
    <source>
        <dbReference type="Proteomes" id="UP001597176"/>
    </source>
</evidence>
<dbReference type="SUPFAM" id="SSF53633">
    <property type="entry name" value="Carbamate kinase-like"/>
    <property type="match status" value="1"/>
</dbReference>